<evidence type="ECO:0000313" key="2">
    <source>
        <dbReference type="EMBL" id="KAJ1721614.1"/>
    </source>
</evidence>
<dbReference type="Proteomes" id="UP001149813">
    <property type="component" value="Unassembled WGS sequence"/>
</dbReference>
<organism evidence="2 3">
    <name type="scientific">Coemansia erecta</name>
    <dbReference type="NCBI Taxonomy" id="147472"/>
    <lineage>
        <taxon>Eukaryota</taxon>
        <taxon>Fungi</taxon>
        <taxon>Fungi incertae sedis</taxon>
        <taxon>Zoopagomycota</taxon>
        <taxon>Kickxellomycotina</taxon>
        <taxon>Kickxellomycetes</taxon>
        <taxon>Kickxellales</taxon>
        <taxon>Kickxellaceae</taxon>
        <taxon>Coemansia</taxon>
    </lineage>
</organism>
<evidence type="ECO:0000313" key="3">
    <source>
        <dbReference type="Proteomes" id="UP001149813"/>
    </source>
</evidence>
<accession>A0A9W8CQD7</accession>
<reference evidence="2" key="1">
    <citation type="submission" date="2022-07" db="EMBL/GenBank/DDBJ databases">
        <title>Phylogenomic reconstructions and comparative analyses of Kickxellomycotina fungi.</title>
        <authorList>
            <person name="Reynolds N.K."/>
            <person name="Stajich J.E."/>
            <person name="Barry K."/>
            <person name="Grigoriev I.V."/>
            <person name="Crous P."/>
            <person name="Smith M.E."/>
        </authorList>
    </citation>
    <scope>NUCLEOTIDE SEQUENCE</scope>
    <source>
        <strain evidence="2">NBRC 32514</strain>
    </source>
</reference>
<keyword evidence="3" id="KW-1185">Reference proteome</keyword>
<name>A0A9W8CQD7_9FUNG</name>
<feature type="region of interest" description="Disordered" evidence="1">
    <location>
        <begin position="168"/>
        <end position="210"/>
    </location>
</feature>
<feature type="compositionally biased region" description="Low complexity" evidence="1">
    <location>
        <begin position="200"/>
        <end position="210"/>
    </location>
</feature>
<dbReference type="OrthoDB" id="5549855at2759"/>
<gene>
    <name evidence="2" type="ORF">LPJ53_003892</name>
</gene>
<comment type="caution">
    <text evidence="2">The sequence shown here is derived from an EMBL/GenBank/DDBJ whole genome shotgun (WGS) entry which is preliminary data.</text>
</comment>
<feature type="region of interest" description="Disordered" evidence="1">
    <location>
        <begin position="230"/>
        <end position="297"/>
    </location>
</feature>
<dbReference type="AlphaFoldDB" id="A0A9W8CQD7"/>
<proteinExistence type="predicted"/>
<dbReference type="EMBL" id="JANBOJ010000160">
    <property type="protein sequence ID" value="KAJ1721614.1"/>
    <property type="molecule type" value="Genomic_DNA"/>
</dbReference>
<sequence>MSEDTCTAGTAIKRVSPTRIRIGGEARSLGNGDIYYPAPGHPRFALAQPRRVVTVNGAVPSSGMPPAHDILAEPLVSKRVNMASKDMSKAATAGAGRAKRRSVAIGLTSMLPANASCASLGSASGQSTRARPIIGLGLTLNPADTLVTLQTRCRRTAQQQQLQVLRQKRVATAPTANAHTLRPENSIKRRQVSPLATVRSAPGSPVGSAASESPISFFLQSFASLADLSGSPRHVDPERVPVVASRRTSQAPSGDPSDSGDLQVVPSSDSDDDVSAHMVDGDQDYSDHASLRSGTTTNSVSCGASPVGFQAGVAGLETPAPTSVGVGEAMEAREVCCLLCFERVRVSRKRTFGMRCPGCLHSLVA</sequence>
<evidence type="ECO:0000256" key="1">
    <source>
        <dbReference type="SAM" id="MobiDB-lite"/>
    </source>
</evidence>
<protein>
    <submittedName>
        <fullName evidence="2">Uncharacterized protein</fullName>
    </submittedName>
</protein>